<evidence type="ECO:0000313" key="9">
    <source>
        <dbReference type="EMBL" id="JAS85950.1"/>
    </source>
</evidence>
<evidence type="ECO:0000256" key="1">
    <source>
        <dbReference type="ARBA" id="ARBA00022723"/>
    </source>
</evidence>
<feature type="domain" description="C2H2-type" evidence="8">
    <location>
        <begin position="205"/>
        <end position="232"/>
    </location>
</feature>
<accession>A0A1B6IG93</accession>
<protein>
    <recommendedName>
        <fullName evidence="8">C2H2-type domain-containing protein</fullName>
    </recommendedName>
</protein>
<sequence length="548" mass="62577">MMNIAKDLHICGICRKIFNDIQQFLDHKQKCYIVESHEPQSPSTNDTLSANGTVPSQTVMEFSLLQSEPFPLDLYYDNEEVVGDSITLQSQEEITPQDQLNEILSSSQIVNGVDQEGVAIELSEEVIDEDFTRNELLDERTGVNVNTQVAGSVFLMDNKNCEKETFEEFIPKSKAAEKCNICNFATFFHRDFLRHMRKHTGDRPYKCCYCDKGFTRQDKLTAHKRIHLGDKRFKCQVCEYRTTDSAALKRHLRIHTDERPFKCQLCLYRARDPSHITVHLRTHTGDSPFFCQHEYCSRTFKTSTDLKRHMKDHKPDSLTSPVLPSGGTRVKCSHENVPRGKAGKVLNKSIPCYSCDNQIIKGVRRRRGRRGGHGRTACQRTHQCPHCSSAFVRPDSLRSHMKLHRVSTPLPDEPSELEEDITEKENSANTVTTEHKLGVLADEEAAKEDPNPPLFFISNVDCPEQYLVIKNGLRYTLFSEEDITEKENSANTVTIEHKLGVLADEEAAKEDPNPPLFFISSVDCPEQYLVIKNGLRYTLFSEEDITEK</sequence>
<evidence type="ECO:0000256" key="7">
    <source>
        <dbReference type="SAM" id="MobiDB-lite"/>
    </source>
</evidence>
<evidence type="ECO:0000256" key="2">
    <source>
        <dbReference type="ARBA" id="ARBA00022737"/>
    </source>
</evidence>
<dbReference type="AlphaFoldDB" id="A0A1B6IG93"/>
<keyword evidence="4" id="KW-0862">Zinc</keyword>
<dbReference type="PROSITE" id="PS00028">
    <property type="entry name" value="ZINC_FINGER_C2H2_1"/>
    <property type="match status" value="3"/>
</dbReference>
<dbReference type="SUPFAM" id="SSF57667">
    <property type="entry name" value="beta-beta-alpha zinc fingers"/>
    <property type="match status" value="4"/>
</dbReference>
<keyword evidence="2" id="KW-0677">Repeat</keyword>
<evidence type="ECO:0000256" key="5">
    <source>
        <dbReference type="ARBA" id="ARBA00023242"/>
    </source>
</evidence>
<evidence type="ECO:0000259" key="8">
    <source>
        <dbReference type="PROSITE" id="PS50157"/>
    </source>
</evidence>
<gene>
    <name evidence="9" type="ORF">g.19609</name>
    <name evidence="10" type="ORF">g.19619</name>
</gene>
<dbReference type="EMBL" id="GECU01021756">
    <property type="protein sequence ID" value="JAS85950.1"/>
    <property type="molecule type" value="Transcribed_RNA"/>
</dbReference>
<evidence type="ECO:0000256" key="6">
    <source>
        <dbReference type="PROSITE-ProRule" id="PRU00042"/>
    </source>
</evidence>
<feature type="domain" description="C2H2-type" evidence="8">
    <location>
        <begin position="382"/>
        <end position="409"/>
    </location>
</feature>
<evidence type="ECO:0000313" key="10">
    <source>
        <dbReference type="EMBL" id="JAS86120.1"/>
    </source>
</evidence>
<dbReference type="EMBL" id="GECU01021586">
    <property type="protein sequence ID" value="JAS86120.1"/>
    <property type="molecule type" value="Transcribed_RNA"/>
</dbReference>
<dbReference type="GO" id="GO:0008270">
    <property type="term" value="F:zinc ion binding"/>
    <property type="evidence" value="ECO:0007669"/>
    <property type="project" value="UniProtKB-KW"/>
</dbReference>
<feature type="domain" description="C2H2-type" evidence="8">
    <location>
        <begin position="177"/>
        <end position="204"/>
    </location>
</feature>
<dbReference type="Pfam" id="PF00096">
    <property type="entry name" value="zf-C2H2"/>
    <property type="match status" value="4"/>
</dbReference>
<keyword evidence="1" id="KW-0479">Metal-binding</keyword>
<dbReference type="InterPro" id="IPR013087">
    <property type="entry name" value="Znf_C2H2_type"/>
</dbReference>
<reference evidence="9" key="1">
    <citation type="submission" date="2015-11" db="EMBL/GenBank/DDBJ databases">
        <title>De novo transcriptome assembly of four potential Pierce s Disease insect vectors from Arizona vineyards.</title>
        <authorList>
            <person name="Tassone E.E."/>
        </authorList>
    </citation>
    <scope>NUCLEOTIDE SEQUENCE</scope>
</reference>
<organism evidence="9">
    <name type="scientific">Homalodisca liturata</name>
    <dbReference type="NCBI Taxonomy" id="320908"/>
    <lineage>
        <taxon>Eukaryota</taxon>
        <taxon>Metazoa</taxon>
        <taxon>Ecdysozoa</taxon>
        <taxon>Arthropoda</taxon>
        <taxon>Hexapoda</taxon>
        <taxon>Insecta</taxon>
        <taxon>Pterygota</taxon>
        <taxon>Neoptera</taxon>
        <taxon>Paraneoptera</taxon>
        <taxon>Hemiptera</taxon>
        <taxon>Auchenorrhyncha</taxon>
        <taxon>Membracoidea</taxon>
        <taxon>Cicadellidae</taxon>
        <taxon>Cicadellinae</taxon>
        <taxon>Proconiini</taxon>
        <taxon>Homalodisca</taxon>
    </lineage>
</organism>
<feature type="domain" description="C2H2-type" evidence="8">
    <location>
        <begin position="233"/>
        <end position="260"/>
    </location>
</feature>
<feature type="region of interest" description="Disordered" evidence="7">
    <location>
        <begin position="311"/>
        <end position="335"/>
    </location>
</feature>
<dbReference type="FunFam" id="3.30.160.60:FF:002343">
    <property type="entry name" value="Zinc finger protein 33A"/>
    <property type="match status" value="1"/>
</dbReference>
<dbReference type="PANTHER" id="PTHR23235:SF142">
    <property type="entry name" value="ZINC FINGER PROTEIN 384"/>
    <property type="match status" value="1"/>
</dbReference>
<feature type="domain" description="C2H2-type" evidence="8">
    <location>
        <begin position="261"/>
        <end position="288"/>
    </location>
</feature>
<name>A0A1B6IG93_9HEMI</name>
<dbReference type="SMART" id="SM00355">
    <property type="entry name" value="ZnF_C2H2"/>
    <property type="match status" value="7"/>
</dbReference>
<dbReference type="Gene3D" id="3.30.160.60">
    <property type="entry name" value="Classic Zinc Finger"/>
    <property type="match status" value="5"/>
</dbReference>
<evidence type="ECO:0000256" key="4">
    <source>
        <dbReference type="ARBA" id="ARBA00022833"/>
    </source>
</evidence>
<proteinExistence type="predicted"/>
<keyword evidence="3 6" id="KW-0863">Zinc-finger</keyword>
<dbReference type="InterPro" id="IPR036236">
    <property type="entry name" value="Znf_C2H2_sf"/>
</dbReference>
<dbReference type="PANTHER" id="PTHR23235">
    <property type="entry name" value="KRUEPPEL-LIKE TRANSCRIPTION FACTOR"/>
    <property type="match status" value="1"/>
</dbReference>
<keyword evidence="5" id="KW-0539">Nucleus</keyword>
<feature type="non-terminal residue" evidence="9">
    <location>
        <position position="548"/>
    </location>
</feature>
<evidence type="ECO:0000256" key="3">
    <source>
        <dbReference type="ARBA" id="ARBA00022771"/>
    </source>
</evidence>
<dbReference type="GO" id="GO:0000978">
    <property type="term" value="F:RNA polymerase II cis-regulatory region sequence-specific DNA binding"/>
    <property type="evidence" value="ECO:0007669"/>
    <property type="project" value="TreeGrafter"/>
</dbReference>
<dbReference type="GO" id="GO:0000981">
    <property type="term" value="F:DNA-binding transcription factor activity, RNA polymerase II-specific"/>
    <property type="evidence" value="ECO:0007669"/>
    <property type="project" value="TreeGrafter"/>
</dbReference>
<dbReference type="FunFam" id="3.30.160.60:FF:000417">
    <property type="entry name" value="Zinc finger protein"/>
    <property type="match status" value="1"/>
</dbReference>
<feature type="domain" description="C2H2-type" evidence="8">
    <location>
        <begin position="289"/>
        <end position="318"/>
    </location>
</feature>
<dbReference type="PROSITE" id="PS50157">
    <property type="entry name" value="ZINC_FINGER_C2H2_2"/>
    <property type="match status" value="6"/>
</dbReference>
<dbReference type="FunFam" id="3.30.160.60:FF:000446">
    <property type="entry name" value="Zinc finger protein"/>
    <property type="match status" value="1"/>
</dbReference>
<dbReference type="GO" id="GO:0005634">
    <property type="term" value="C:nucleus"/>
    <property type="evidence" value="ECO:0007669"/>
    <property type="project" value="UniProtKB-ARBA"/>
</dbReference>